<organism evidence="1 2">
    <name type="scientific">Bacteroides fluxus YIT 12057</name>
    <dbReference type="NCBI Taxonomy" id="763034"/>
    <lineage>
        <taxon>Bacteria</taxon>
        <taxon>Pseudomonadati</taxon>
        <taxon>Bacteroidota</taxon>
        <taxon>Bacteroidia</taxon>
        <taxon>Bacteroidales</taxon>
        <taxon>Bacteroidaceae</taxon>
        <taxon>Bacteroides</taxon>
    </lineage>
</organism>
<evidence type="ECO:0008006" key="3">
    <source>
        <dbReference type="Google" id="ProtNLM"/>
    </source>
</evidence>
<dbReference type="PROSITE" id="PS51257">
    <property type="entry name" value="PROKAR_LIPOPROTEIN"/>
    <property type="match status" value="1"/>
</dbReference>
<protein>
    <recommendedName>
        <fullName evidence="3">Fimbrillin family protein</fullName>
    </recommendedName>
</protein>
<dbReference type="EMBL" id="AFBN01000097">
    <property type="protein sequence ID" value="EGF51777.1"/>
    <property type="molecule type" value="Genomic_DNA"/>
</dbReference>
<dbReference type="Gene3D" id="2.60.40.2630">
    <property type="match status" value="1"/>
</dbReference>
<dbReference type="CDD" id="cd13120">
    <property type="entry name" value="BF2867_like_N"/>
    <property type="match status" value="1"/>
</dbReference>
<dbReference type="STRING" id="763034.HMPREF9446_03409"/>
<dbReference type="AlphaFoldDB" id="F3PXB7"/>
<name>F3PXB7_9BACE</name>
<dbReference type="HOGENOM" id="CLU_071232_0_0_10"/>
<comment type="caution">
    <text evidence="1">The sequence shown here is derived from an EMBL/GenBank/DDBJ whole genome shotgun (WGS) entry which is preliminary data.</text>
</comment>
<dbReference type="InterPro" id="IPR025049">
    <property type="entry name" value="Mfa-like_1"/>
</dbReference>
<accession>F3PXB7</accession>
<evidence type="ECO:0000313" key="2">
    <source>
        <dbReference type="Proteomes" id="UP000003416"/>
    </source>
</evidence>
<reference evidence="1 2" key="1">
    <citation type="submission" date="2011-02" db="EMBL/GenBank/DDBJ databases">
        <authorList>
            <person name="Weinstock G."/>
            <person name="Sodergren E."/>
            <person name="Clifton S."/>
            <person name="Fulton L."/>
            <person name="Fulton B."/>
            <person name="Courtney L."/>
            <person name="Fronick C."/>
            <person name="Harrison M."/>
            <person name="Strong C."/>
            <person name="Farmer C."/>
            <person name="Delahaunty K."/>
            <person name="Markovic C."/>
            <person name="Hall O."/>
            <person name="Minx P."/>
            <person name="Tomlinson C."/>
            <person name="Mitreva M."/>
            <person name="Hou S."/>
            <person name="Chen J."/>
            <person name="Wollam A."/>
            <person name="Pepin K.H."/>
            <person name="Johnson M."/>
            <person name="Bhonagiri V."/>
            <person name="Zhang X."/>
            <person name="Suruliraj S."/>
            <person name="Warren W."/>
            <person name="Chinwalla A."/>
            <person name="Mardis E.R."/>
            <person name="Wilson R.K."/>
        </authorList>
    </citation>
    <scope>NUCLEOTIDE SEQUENCE [LARGE SCALE GENOMIC DNA]</scope>
    <source>
        <strain evidence="1 2">YIT 12057</strain>
    </source>
</reference>
<dbReference type="Proteomes" id="UP000003416">
    <property type="component" value="Unassembled WGS sequence"/>
</dbReference>
<dbReference type="InterPro" id="IPR042278">
    <property type="entry name" value="Mfa-like_1_N"/>
</dbReference>
<dbReference type="Pfam" id="PF13149">
    <property type="entry name" value="Mfa_like_1"/>
    <property type="match status" value="1"/>
</dbReference>
<dbReference type="CDD" id="cd13121">
    <property type="entry name" value="BF2867_like_C"/>
    <property type="match status" value="1"/>
</dbReference>
<proteinExistence type="predicted"/>
<dbReference type="RefSeq" id="WP_009126623.1">
    <property type="nucleotide sequence ID" value="NZ_GL882690.1"/>
</dbReference>
<dbReference type="Gene3D" id="2.60.40.2620">
    <property type="entry name" value="Fimbrillin-like"/>
    <property type="match status" value="1"/>
</dbReference>
<dbReference type="GeneID" id="86050794"/>
<gene>
    <name evidence="1" type="ORF">HMPREF9446_03409</name>
</gene>
<dbReference type="eggNOG" id="ENOG50331SI">
    <property type="taxonomic scope" value="Bacteria"/>
</dbReference>
<sequence length="310" mass="33472">MNDKMNHGVSLWGIVAALALLTGCSNDNEETGTPANGRVALEVTGGIQVNTRAHDNQWDANDAIGIYMLAPETTEVAEDARNRHYTTKTGGETGTFRPAEAGQTVYFPIDGSEVDFLAYYPYRTPLENDVYKVDVSRQEVQKDIDLMVSEAPVTGDKFSPAVAFRFKHRLVNLRLTIKTDGKVLTDEALEGMTVGITSQSTTADFDVLTRTLSNIGADKTELELLVTNQGKACEGIVLPNTTTEGMQLVFTLTNGATFRWNIHSAGQSQSFVAGSQYKYGITITGTGLEVTSTVADWTPGNGEGENGNAE</sequence>
<keyword evidence="2" id="KW-1185">Reference proteome</keyword>
<evidence type="ECO:0000313" key="1">
    <source>
        <dbReference type="EMBL" id="EGF51777.1"/>
    </source>
</evidence>